<organism evidence="3 4">
    <name type="scientific">Acanthosepion pharaonis</name>
    <name type="common">Pharaoh cuttlefish</name>
    <name type="synonym">Sepia pharaonis</name>
    <dbReference type="NCBI Taxonomy" id="158019"/>
    <lineage>
        <taxon>Eukaryota</taxon>
        <taxon>Metazoa</taxon>
        <taxon>Spiralia</taxon>
        <taxon>Lophotrochozoa</taxon>
        <taxon>Mollusca</taxon>
        <taxon>Cephalopoda</taxon>
        <taxon>Coleoidea</taxon>
        <taxon>Decapodiformes</taxon>
        <taxon>Sepiida</taxon>
        <taxon>Sepiina</taxon>
        <taxon>Sepiidae</taxon>
        <taxon>Acanthosepion</taxon>
    </lineage>
</organism>
<dbReference type="AlphaFoldDB" id="A0A812EN45"/>
<evidence type="ECO:0000313" key="4">
    <source>
        <dbReference type="Proteomes" id="UP000597762"/>
    </source>
</evidence>
<feature type="transmembrane region" description="Helical" evidence="2">
    <location>
        <begin position="214"/>
        <end position="233"/>
    </location>
</feature>
<keyword evidence="2" id="KW-0472">Membrane</keyword>
<proteinExistence type="predicted"/>
<sequence length="381" mass="44399">MPPLPRLRQGSTSFVATDTGKHGWRRSSSPPPSHRRVRPSNAVVMLLVETPGRRMSPAVVTAVTFAGSCHTFGLLLTGLFSTQFLDVQSPSRRSRIELPPSACSFRVSWLLSYASGKQIDGPRTWVAGHLAKLCPTKKPASKENQAPVPTPVVPAEEGKNYFLYLFFPPVFHIDPFFFLCASLFAIFFFAFFLPAFILNYLFFSFFFFLKSTAWGFNFIFVPFFIYFTLSFYFRRSLVSMFYFNFLLPFFFCFFHSFYFSFFFFLSSFLLFQLYMIIVSNQFTLVIILFSIYFFLYFFFLLMNSTSAVCISFSSFSTLLILSSSDLLFLHHFISSFVFFLNDIICFYFSYYNLLNIYKIIFLMFIICLFLSFSLSHQIFFI</sequence>
<feature type="transmembrane region" description="Helical" evidence="2">
    <location>
        <begin position="356"/>
        <end position="375"/>
    </location>
</feature>
<feature type="transmembrane region" description="Helical" evidence="2">
    <location>
        <begin position="245"/>
        <end position="270"/>
    </location>
</feature>
<name>A0A812EN45_ACAPH</name>
<dbReference type="EMBL" id="CAHIKZ030005466">
    <property type="protein sequence ID" value="CAE1326056.1"/>
    <property type="molecule type" value="Genomic_DNA"/>
</dbReference>
<feature type="transmembrane region" description="Helical" evidence="2">
    <location>
        <begin position="58"/>
        <end position="80"/>
    </location>
</feature>
<feature type="transmembrane region" description="Helical" evidence="2">
    <location>
        <begin position="176"/>
        <end position="202"/>
    </location>
</feature>
<reference evidence="3" key="1">
    <citation type="submission" date="2021-01" db="EMBL/GenBank/DDBJ databases">
        <authorList>
            <person name="Li R."/>
            <person name="Bekaert M."/>
        </authorList>
    </citation>
    <scope>NUCLEOTIDE SEQUENCE</scope>
    <source>
        <strain evidence="3">Farmed</strain>
    </source>
</reference>
<protein>
    <submittedName>
        <fullName evidence="3">Uncharacterized protein</fullName>
    </submittedName>
</protein>
<feature type="transmembrane region" description="Helical" evidence="2">
    <location>
        <begin position="328"/>
        <end position="350"/>
    </location>
</feature>
<keyword evidence="2" id="KW-1133">Transmembrane helix</keyword>
<feature type="region of interest" description="Disordered" evidence="1">
    <location>
        <begin position="1"/>
        <end position="37"/>
    </location>
</feature>
<keyword evidence="2" id="KW-0812">Transmembrane</keyword>
<keyword evidence="4" id="KW-1185">Reference proteome</keyword>
<feature type="transmembrane region" description="Helical" evidence="2">
    <location>
        <begin position="305"/>
        <end position="321"/>
    </location>
</feature>
<accession>A0A812EN45</accession>
<gene>
    <name evidence="3" type="ORF">SPHA_75622</name>
</gene>
<feature type="transmembrane region" description="Helical" evidence="2">
    <location>
        <begin position="282"/>
        <end position="299"/>
    </location>
</feature>
<evidence type="ECO:0000313" key="3">
    <source>
        <dbReference type="EMBL" id="CAE1326056.1"/>
    </source>
</evidence>
<comment type="caution">
    <text evidence="3">The sequence shown here is derived from an EMBL/GenBank/DDBJ whole genome shotgun (WGS) entry which is preliminary data.</text>
</comment>
<evidence type="ECO:0000256" key="2">
    <source>
        <dbReference type="SAM" id="Phobius"/>
    </source>
</evidence>
<dbReference type="Proteomes" id="UP000597762">
    <property type="component" value="Unassembled WGS sequence"/>
</dbReference>
<evidence type="ECO:0000256" key="1">
    <source>
        <dbReference type="SAM" id="MobiDB-lite"/>
    </source>
</evidence>